<evidence type="ECO:0000259" key="1">
    <source>
        <dbReference type="Pfam" id="PF03478"/>
    </source>
</evidence>
<name>A0ABP0YMB7_9ROSI</name>
<proteinExistence type="predicted"/>
<keyword evidence="3" id="KW-1185">Reference proteome</keyword>
<sequence>MANGYDLPIELWALIGECSNTYADYIQFRAVCSSWRNILPKWPIKFTNIPCLMLPYFHPNYQNFRSFYNPFNHEIFYLDLPQSKDQFCPGSSNNGWLITLENDHNLKLLNPLTNSQFPLPPISSFSNIPNYVPAQNESPIIHPMFDNFTLSQILVHVLYLDKIVLSPSPPPSNDFTAVAIHGKFSRLSFTTLGKNEWTEIPTSSSNFHDSVIFNRKVYAINSRAELWASNIENPTKMVNLGLKRLRLGKRSKLYLVKMDNNDDELFMVERWLNIEPLLDQPWVNYFNPDYETTGFNLFKVDFRNNERFKWIKVNNLDDYPTIFLGLNSSISFKCCNGLFNGNRIYYSDDQTNRHIYSHLGGHDFGVFDIASKSCRRLLDDRRLISNFVWPPPIWVTLKD</sequence>
<dbReference type="Proteomes" id="UP001642487">
    <property type="component" value="Chromosome 4"/>
</dbReference>
<dbReference type="PANTHER" id="PTHR44259">
    <property type="entry name" value="OS07G0183000 PROTEIN-RELATED"/>
    <property type="match status" value="1"/>
</dbReference>
<reference evidence="2 3" key="1">
    <citation type="submission" date="2024-03" db="EMBL/GenBank/DDBJ databases">
        <authorList>
            <person name="Gkanogiannis A."/>
            <person name="Becerra Lopez-Lavalle L."/>
        </authorList>
    </citation>
    <scope>NUCLEOTIDE SEQUENCE [LARGE SCALE GENOMIC DNA]</scope>
</reference>
<organism evidence="2 3">
    <name type="scientific">Citrullus colocynthis</name>
    <name type="common">colocynth</name>
    <dbReference type="NCBI Taxonomy" id="252529"/>
    <lineage>
        <taxon>Eukaryota</taxon>
        <taxon>Viridiplantae</taxon>
        <taxon>Streptophyta</taxon>
        <taxon>Embryophyta</taxon>
        <taxon>Tracheophyta</taxon>
        <taxon>Spermatophyta</taxon>
        <taxon>Magnoliopsida</taxon>
        <taxon>eudicotyledons</taxon>
        <taxon>Gunneridae</taxon>
        <taxon>Pentapetalae</taxon>
        <taxon>rosids</taxon>
        <taxon>fabids</taxon>
        <taxon>Cucurbitales</taxon>
        <taxon>Cucurbitaceae</taxon>
        <taxon>Benincaseae</taxon>
        <taxon>Citrullus</taxon>
    </lineage>
</organism>
<accession>A0ABP0YMB7</accession>
<gene>
    <name evidence="2" type="ORF">CITCOLO1_LOCUS12239</name>
</gene>
<feature type="domain" description="KIB1-4 beta-propeller" evidence="1">
    <location>
        <begin position="67"/>
        <end position="368"/>
    </location>
</feature>
<dbReference type="EMBL" id="OZ021738">
    <property type="protein sequence ID" value="CAK9320196.1"/>
    <property type="molecule type" value="Genomic_DNA"/>
</dbReference>
<dbReference type="Pfam" id="PF03478">
    <property type="entry name" value="Beta-prop_KIB1-4"/>
    <property type="match status" value="1"/>
</dbReference>
<protein>
    <recommendedName>
        <fullName evidence="1">KIB1-4 beta-propeller domain-containing protein</fullName>
    </recommendedName>
</protein>
<evidence type="ECO:0000313" key="3">
    <source>
        <dbReference type="Proteomes" id="UP001642487"/>
    </source>
</evidence>
<dbReference type="InterPro" id="IPR050942">
    <property type="entry name" value="F-box_BR-signaling"/>
</dbReference>
<evidence type="ECO:0000313" key="2">
    <source>
        <dbReference type="EMBL" id="CAK9320196.1"/>
    </source>
</evidence>
<dbReference type="InterPro" id="IPR005174">
    <property type="entry name" value="KIB1-4_b-propeller"/>
</dbReference>